<accession>A0A1H7YY97</accession>
<dbReference type="Proteomes" id="UP001231736">
    <property type="component" value="Unassembled WGS sequence"/>
</dbReference>
<dbReference type="PANTHER" id="PTHR43232">
    <property type="entry name" value="MOLYBDENUM COFACTOR BIOSYNTHESIS PROTEIN B"/>
    <property type="match status" value="1"/>
</dbReference>
<dbReference type="STRING" id="97481.SAMN05444853_12111"/>
<dbReference type="GO" id="GO:0006777">
    <property type="term" value="P:Mo-molybdopterin cofactor biosynthetic process"/>
    <property type="evidence" value="ECO:0007669"/>
    <property type="project" value="UniProtKB-UniRule"/>
</dbReference>
<evidence type="ECO:0000313" key="7">
    <source>
        <dbReference type="EMBL" id="MDP8086098.1"/>
    </source>
</evidence>
<dbReference type="PROSITE" id="PS01078">
    <property type="entry name" value="MOCF_BIOSYNTHESIS_1"/>
    <property type="match status" value="1"/>
</dbReference>
<name>A0A1H7YY97_9PAST</name>
<dbReference type="PIRSF" id="PIRSF006443">
    <property type="entry name" value="MoaB"/>
    <property type="match status" value="1"/>
</dbReference>
<evidence type="ECO:0000313" key="10">
    <source>
        <dbReference type="Proteomes" id="UP000198883"/>
    </source>
</evidence>
<evidence type="ECO:0000256" key="4">
    <source>
        <dbReference type="ARBA" id="ARBA00023150"/>
    </source>
</evidence>
<comment type="function">
    <text evidence="5">May be involved in the biosynthesis of molybdopterin.</text>
</comment>
<dbReference type="OrthoDB" id="9784492at2"/>
<evidence type="ECO:0000256" key="2">
    <source>
        <dbReference type="ARBA" id="ARBA00006112"/>
    </source>
</evidence>
<dbReference type="RefSeq" id="WP_090922710.1">
    <property type="nucleotide sequence ID" value="NZ_CP016180.1"/>
</dbReference>
<reference evidence="8" key="4">
    <citation type="journal article" date="2023" name="Front. Microbiol.">
        <title>Phylogeography and host specificity of Pasteurellaceae pathogenic to sea-farmed fish in the north-east Atlantic.</title>
        <authorList>
            <person name="Gulla S."/>
            <person name="Colquhoun D.J."/>
            <person name="Olsen A.B."/>
            <person name="Spilsberg B."/>
            <person name="Lagesen K."/>
            <person name="Aakesson C.P."/>
            <person name="Strom S."/>
            <person name="Manji F."/>
            <person name="Birkbeck T.H."/>
            <person name="Nilsen H.K."/>
        </authorList>
    </citation>
    <scope>NUCLEOTIDE SEQUENCE</scope>
    <source>
        <strain evidence="8">98B1</strain>
    </source>
</reference>
<dbReference type="InterPro" id="IPR012245">
    <property type="entry name" value="MoaB"/>
</dbReference>
<dbReference type="InterPro" id="IPR013484">
    <property type="entry name" value="MoaB_proteobac"/>
</dbReference>
<protein>
    <recommendedName>
        <fullName evidence="3 5">Molybdenum cofactor biosynthesis protein B</fullName>
    </recommendedName>
</protein>
<keyword evidence="11" id="KW-1185">Reference proteome</keyword>
<dbReference type="InterPro" id="IPR036425">
    <property type="entry name" value="MoaB/Mog-like_dom_sf"/>
</dbReference>
<reference evidence="9" key="2">
    <citation type="submission" date="2016-10" db="EMBL/GenBank/DDBJ databases">
        <authorList>
            <person name="de Groot N.N."/>
        </authorList>
    </citation>
    <scope>NUCLEOTIDE SEQUENCE [LARGE SCALE GENOMIC DNA]</scope>
    <source>
        <strain evidence="9">DSM 24204</strain>
    </source>
</reference>
<reference evidence="10" key="1">
    <citation type="submission" date="2016-10" db="EMBL/GenBank/DDBJ databases">
        <authorList>
            <person name="Varghese N."/>
            <person name="Submissions S."/>
        </authorList>
    </citation>
    <scope>NUCLEOTIDE SEQUENCE [LARGE SCALE GENOMIC DNA]</scope>
    <source>
        <strain evidence="10">DSM 24204</strain>
    </source>
</reference>
<dbReference type="Proteomes" id="UP001224812">
    <property type="component" value="Unassembled WGS sequence"/>
</dbReference>
<dbReference type="GeneID" id="300270878"/>
<dbReference type="InterPro" id="IPR001453">
    <property type="entry name" value="MoaB/Mog_dom"/>
</dbReference>
<dbReference type="Gene3D" id="3.40.980.10">
    <property type="entry name" value="MoaB/Mog-like domain"/>
    <property type="match status" value="1"/>
</dbReference>
<evidence type="ECO:0000256" key="3">
    <source>
        <dbReference type="ARBA" id="ARBA00015262"/>
    </source>
</evidence>
<dbReference type="SMART" id="SM00852">
    <property type="entry name" value="MoCF_biosynth"/>
    <property type="match status" value="1"/>
</dbReference>
<feature type="domain" description="MoaB/Mog" evidence="6">
    <location>
        <begin position="14"/>
        <end position="158"/>
    </location>
</feature>
<dbReference type="GO" id="GO:0005829">
    <property type="term" value="C:cytosol"/>
    <property type="evidence" value="ECO:0007669"/>
    <property type="project" value="TreeGrafter"/>
</dbReference>
<dbReference type="CDD" id="cd00886">
    <property type="entry name" value="MogA_MoaB"/>
    <property type="match status" value="1"/>
</dbReference>
<dbReference type="InterPro" id="IPR008284">
    <property type="entry name" value="MoCF_biosynth_CS"/>
</dbReference>
<organism evidence="9 10">
    <name type="scientific">Phocoenobacter skyensis</name>
    <dbReference type="NCBI Taxonomy" id="97481"/>
    <lineage>
        <taxon>Bacteria</taxon>
        <taxon>Pseudomonadati</taxon>
        <taxon>Pseudomonadota</taxon>
        <taxon>Gammaproteobacteria</taxon>
        <taxon>Pasteurellales</taxon>
        <taxon>Pasteurellaceae</taxon>
        <taxon>Phocoenobacter</taxon>
    </lineage>
</organism>
<sequence length="172" mass="19030">MHDGGKQFEPLNIAILTVSDTRTFAEDTSGDYLQESLLKAGHNLYERKLCTDHLYDIRAIVSQWIADKECQVVIITGGTGFYDKDITPEAVSILFDKTVDGFGEVFRQCSQNTVQLSTIQSRAVAGVANRTLIFAIPGSTGACKTAWGDILENQLDARTKPCNFVPHVRFIK</sequence>
<dbReference type="SUPFAM" id="SSF53218">
    <property type="entry name" value="Molybdenum cofactor biosynthesis proteins"/>
    <property type="match status" value="1"/>
</dbReference>
<keyword evidence="4 5" id="KW-0501">Molybdenum cofactor biosynthesis</keyword>
<evidence type="ECO:0000259" key="6">
    <source>
        <dbReference type="SMART" id="SM00852"/>
    </source>
</evidence>
<evidence type="ECO:0000256" key="5">
    <source>
        <dbReference type="PIRNR" id="PIRNR006443"/>
    </source>
</evidence>
<dbReference type="AlphaFoldDB" id="A0A1H7YY97"/>
<dbReference type="EMBL" id="FOBN01000021">
    <property type="protein sequence ID" value="SEM50754.1"/>
    <property type="molecule type" value="Genomic_DNA"/>
</dbReference>
<dbReference type="PANTHER" id="PTHR43232:SF2">
    <property type="entry name" value="MOLYBDENUM COFACTOR BIOSYNTHESIS PROTEIN B"/>
    <property type="match status" value="1"/>
</dbReference>
<evidence type="ECO:0000256" key="1">
    <source>
        <dbReference type="ARBA" id="ARBA00005046"/>
    </source>
</evidence>
<evidence type="ECO:0000313" key="8">
    <source>
        <dbReference type="EMBL" id="MDP8175682.1"/>
    </source>
</evidence>
<reference evidence="7 11" key="3">
    <citation type="journal article" date="2023" name="Front. Microbiol.">
        <title>Phylogeography and host specificity of Pasteurellaceae pathogenic to sea-farmed fish in the north-east Atlantic.</title>
        <authorList>
            <person name="Gulla S."/>
            <person name="Colquhoun D.J."/>
            <person name="Olsen A.B."/>
            <person name="Spilsberg B."/>
            <person name="Lagesen K."/>
            <person name="Aakesson C.P."/>
            <person name="Strom S."/>
            <person name="Manji F."/>
            <person name="Birkbeck T.H."/>
            <person name="Nilsen H.K."/>
        </authorList>
    </citation>
    <scope>NUCLEOTIDE SEQUENCE [LARGE SCALE GENOMIC DNA]</scope>
    <source>
        <strain evidence="7 11">VIO11850</strain>
    </source>
</reference>
<dbReference type="EMBL" id="JASAYT010000035">
    <property type="protein sequence ID" value="MDP8175682.1"/>
    <property type="molecule type" value="Genomic_DNA"/>
</dbReference>
<dbReference type="NCBIfam" id="TIGR00177">
    <property type="entry name" value="molyb_syn"/>
    <property type="match status" value="1"/>
</dbReference>
<gene>
    <name evidence="7" type="primary">moaB</name>
    <name evidence="7" type="ORF">QJT92_09235</name>
    <name evidence="8" type="ORF">QJU97_09490</name>
    <name evidence="9" type="ORF">SAMN05444853_12111</name>
</gene>
<comment type="similarity">
    <text evidence="2 5">Belongs to the MoaB/Mog family.</text>
</comment>
<evidence type="ECO:0000313" key="11">
    <source>
        <dbReference type="Proteomes" id="UP001224812"/>
    </source>
</evidence>
<proteinExistence type="inferred from homology"/>
<evidence type="ECO:0000313" key="9">
    <source>
        <dbReference type="EMBL" id="SEM50754.1"/>
    </source>
</evidence>
<dbReference type="NCBIfam" id="TIGR02667">
    <property type="entry name" value="moaB_proteo"/>
    <property type="match status" value="1"/>
</dbReference>
<comment type="pathway">
    <text evidence="1 5">Cofactor biosynthesis; molybdopterin biosynthesis.</text>
</comment>
<dbReference type="Proteomes" id="UP000198883">
    <property type="component" value="Unassembled WGS sequence"/>
</dbReference>
<dbReference type="Pfam" id="PF00994">
    <property type="entry name" value="MoCF_biosynth"/>
    <property type="match status" value="1"/>
</dbReference>
<dbReference type="EMBL" id="JASAVS010000023">
    <property type="protein sequence ID" value="MDP8086098.1"/>
    <property type="molecule type" value="Genomic_DNA"/>
</dbReference>
<dbReference type="UniPathway" id="UPA00344"/>